<organism evidence="2 3">
    <name type="scientific">Limimonas halophila</name>
    <dbReference type="NCBI Taxonomy" id="1082479"/>
    <lineage>
        <taxon>Bacteria</taxon>
        <taxon>Pseudomonadati</taxon>
        <taxon>Pseudomonadota</taxon>
        <taxon>Alphaproteobacteria</taxon>
        <taxon>Rhodospirillales</taxon>
        <taxon>Rhodovibrionaceae</taxon>
        <taxon>Limimonas</taxon>
    </lineage>
</organism>
<evidence type="ECO:0000313" key="2">
    <source>
        <dbReference type="EMBL" id="SDF91617.1"/>
    </source>
</evidence>
<reference evidence="2 3" key="1">
    <citation type="submission" date="2016-10" db="EMBL/GenBank/DDBJ databases">
        <authorList>
            <person name="de Groot N.N."/>
        </authorList>
    </citation>
    <scope>NUCLEOTIDE SEQUENCE [LARGE SCALE GENOMIC DNA]</scope>
    <source>
        <strain evidence="2 3">DSM 25584</strain>
    </source>
</reference>
<dbReference type="STRING" id="1082479.SAMN05216241_103152"/>
<evidence type="ECO:0000256" key="1">
    <source>
        <dbReference type="SAM" id="MobiDB-lite"/>
    </source>
</evidence>
<keyword evidence="3" id="KW-1185">Reference proteome</keyword>
<gene>
    <name evidence="2" type="ORF">SAMN05216241_103152</name>
</gene>
<dbReference type="RefSeq" id="WP_090019278.1">
    <property type="nucleotide sequence ID" value="NZ_FNCE01000003.1"/>
</dbReference>
<name>A0A1G7PZ69_9PROT</name>
<dbReference type="OrthoDB" id="9813056at2"/>
<protein>
    <submittedName>
        <fullName evidence="2">Uncharacterized protein</fullName>
    </submittedName>
</protein>
<proteinExistence type="predicted"/>
<accession>A0A1G7PZ69</accession>
<dbReference type="Proteomes" id="UP000199415">
    <property type="component" value="Unassembled WGS sequence"/>
</dbReference>
<feature type="region of interest" description="Disordered" evidence="1">
    <location>
        <begin position="85"/>
        <end position="127"/>
    </location>
</feature>
<evidence type="ECO:0000313" key="3">
    <source>
        <dbReference type="Proteomes" id="UP000199415"/>
    </source>
</evidence>
<dbReference type="AlphaFoldDB" id="A0A1G7PZ69"/>
<dbReference type="EMBL" id="FNCE01000003">
    <property type="protein sequence ID" value="SDF91617.1"/>
    <property type="molecule type" value="Genomic_DNA"/>
</dbReference>
<sequence>MSSHLPRFTWLRAFDSAARLPEGTLANASLGITVLMWASHYPLIEHLLAGSDPVTLSAARTVIAAGMLLAILVVREGCRDRRDAAAHVTGRNRHRPAERQESPGRISAMIRQRETPPEGSTSDNHRGFIPARGYRAPGTLLASGHFSVFRRPAQPLRT</sequence>